<gene>
    <name evidence="1" type="ORF">SDC9_97872</name>
</gene>
<accession>A0A645AD42</accession>
<dbReference type="EMBL" id="VSSQ01013272">
    <property type="protein sequence ID" value="MPM51125.1"/>
    <property type="molecule type" value="Genomic_DNA"/>
</dbReference>
<sequence length="61" mass="6785">MNAGSGFEAMILQCLTNTLGDYYQVEEVYITIDGGPYESGHIIIEEGEAYKVDYTNVKTTE</sequence>
<reference evidence="1" key="1">
    <citation type="submission" date="2019-08" db="EMBL/GenBank/DDBJ databases">
        <authorList>
            <person name="Kucharzyk K."/>
            <person name="Murdoch R.W."/>
            <person name="Higgins S."/>
            <person name="Loffler F."/>
        </authorList>
    </citation>
    <scope>NUCLEOTIDE SEQUENCE</scope>
</reference>
<dbReference type="AlphaFoldDB" id="A0A645AD42"/>
<name>A0A645AD42_9ZZZZ</name>
<organism evidence="1">
    <name type="scientific">bioreactor metagenome</name>
    <dbReference type="NCBI Taxonomy" id="1076179"/>
    <lineage>
        <taxon>unclassified sequences</taxon>
        <taxon>metagenomes</taxon>
        <taxon>ecological metagenomes</taxon>
    </lineage>
</organism>
<protein>
    <recommendedName>
        <fullName evidence="2">GerMN domain-containing protein</fullName>
    </recommendedName>
</protein>
<evidence type="ECO:0000313" key="1">
    <source>
        <dbReference type="EMBL" id="MPM51125.1"/>
    </source>
</evidence>
<comment type="caution">
    <text evidence="1">The sequence shown here is derived from an EMBL/GenBank/DDBJ whole genome shotgun (WGS) entry which is preliminary data.</text>
</comment>
<evidence type="ECO:0008006" key="2">
    <source>
        <dbReference type="Google" id="ProtNLM"/>
    </source>
</evidence>
<proteinExistence type="predicted"/>